<reference evidence="2 3" key="2">
    <citation type="journal article" date="2013" name="Plant Cell Physiol.">
        <title>Rice Annotation Project Database (RAP-DB): an integrative and interactive database for rice genomics.</title>
        <authorList>
            <person name="Sakai H."/>
            <person name="Lee S.S."/>
            <person name="Tanaka T."/>
            <person name="Numa H."/>
            <person name="Kim J."/>
            <person name="Kawahara Y."/>
            <person name="Wakimoto H."/>
            <person name="Yang C.C."/>
            <person name="Iwamoto M."/>
            <person name="Abe T."/>
            <person name="Yamada Y."/>
            <person name="Muto A."/>
            <person name="Inokuchi H."/>
            <person name="Ikemura T."/>
            <person name="Matsumoto T."/>
            <person name="Sasaki T."/>
            <person name="Itoh T."/>
        </authorList>
    </citation>
    <scope>NUCLEOTIDE SEQUENCE [LARGE SCALE GENOMIC DNA]</scope>
    <source>
        <strain evidence="3">cv. Nipponbare</strain>
    </source>
</reference>
<protein>
    <submittedName>
        <fullName evidence="2">Os01g0725000 protein</fullName>
    </submittedName>
</protein>
<proteinExistence type="predicted"/>
<gene>
    <name evidence="2" type="ordered locus">Os01g0725000</name>
    <name evidence="2" type="ORF">OSNPB_010725000</name>
</gene>
<name>A0A0P0V7M7_ORYSJ</name>
<dbReference type="Gramene" id="Os01t0725000-01">
    <property type="protein sequence ID" value="Os01t0725000-01"/>
    <property type="gene ID" value="Os01g0725000"/>
</dbReference>
<dbReference type="Proteomes" id="UP000059680">
    <property type="component" value="Chromosome 1"/>
</dbReference>
<reference evidence="2 3" key="3">
    <citation type="journal article" date="2013" name="Rice">
        <title>Improvement of the Oryza sativa Nipponbare reference genome using next generation sequence and optical map data.</title>
        <authorList>
            <person name="Kawahara Y."/>
            <person name="de la Bastide M."/>
            <person name="Hamilton J.P."/>
            <person name="Kanamori H."/>
            <person name="McCombie W.R."/>
            <person name="Ouyang S."/>
            <person name="Schwartz D.C."/>
            <person name="Tanaka T."/>
            <person name="Wu J."/>
            <person name="Zhou S."/>
            <person name="Childs K.L."/>
            <person name="Davidson R.M."/>
            <person name="Lin H."/>
            <person name="Quesada-Ocampo L."/>
            <person name="Vaillancourt B."/>
            <person name="Sakai H."/>
            <person name="Lee S.S."/>
            <person name="Kim J."/>
            <person name="Numa H."/>
            <person name="Itoh T."/>
            <person name="Buell C.R."/>
            <person name="Matsumoto T."/>
        </authorList>
    </citation>
    <scope>NUCLEOTIDE SEQUENCE [LARGE SCALE GENOMIC DNA]</scope>
    <source>
        <strain evidence="3">cv. Nipponbare</strain>
    </source>
</reference>
<evidence type="ECO:0000313" key="3">
    <source>
        <dbReference type="Proteomes" id="UP000059680"/>
    </source>
</evidence>
<keyword evidence="3" id="KW-1185">Reference proteome</keyword>
<evidence type="ECO:0000256" key="1">
    <source>
        <dbReference type="SAM" id="MobiDB-lite"/>
    </source>
</evidence>
<sequence length="70" mass="7071">RRGGAGGWLRSPSPACGGDRAAPATPHVPISAASTPRWISASEPASRARTGRLPTSSPARGDTAARLRPG</sequence>
<reference evidence="3" key="1">
    <citation type="journal article" date="2005" name="Nature">
        <title>The map-based sequence of the rice genome.</title>
        <authorList>
            <consortium name="International rice genome sequencing project (IRGSP)"/>
            <person name="Matsumoto T."/>
            <person name="Wu J."/>
            <person name="Kanamori H."/>
            <person name="Katayose Y."/>
            <person name="Fujisawa M."/>
            <person name="Namiki N."/>
            <person name="Mizuno H."/>
            <person name="Yamamoto K."/>
            <person name="Antonio B.A."/>
            <person name="Baba T."/>
            <person name="Sakata K."/>
            <person name="Nagamura Y."/>
            <person name="Aoki H."/>
            <person name="Arikawa K."/>
            <person name="Arita K."/>
            <person name="Bito T."/>
            <person name="Chiden Y."/>
            <person name="Fujitsuka N."/>
            <person name="Fukunaka R."/>
            <person name="Hamada M."/>
            <person name="Harada C."/>
            <person name="Hayashi A."/>
            <person name="Hijishita S."/>
            <person name="Honda M."/>
            <person name="Hosokawa S."/>
            <person name="Ichikawa Y."/>
            <person name="Idonuma A."/>
            <person name="Iijima M."/>
            <person name="Ikeda M."/>
            <person name="Ikeno M."/>
            <person name="Ito K."/>
            <person name="Ito S."/>
            <person name="Ito T."/>
            <person name="Ito Y."/>
            <person name="Ito Y."/>
            <person name="Iwabuchi A."/>
            <person name="Kamiya K."/>
            <person name="Karasawa W."/>
            <person name="Kurita K."/>
            <person name="Katagiri S."/>
            <person name="Kikuta A."/>
            <person name="Kobayashi H."/>
            <person name="Kobayashi N."/>
            <person name="Machita K."/>
            <person name="Maehara T."/>
            <person name="Masukawa M."/>
            <person name="Mizubayashi T."/>
            <person name="Mukai Y."/>
            <person name="Nagasaki H."/>
            <person name="Nagata Y."/>
            <person name="Naito S."/>
            <person name="Nakashima M."/>
            <person name="Nakama Y."/>
            <person name="Nakamichi Y."/>
            <person name="Nakamura M."/>
            <person name="Meguro A."/>
            <person name="Negishi M."/>
            <person name="Ohta I."/>
            <person name="Ohta T."/>
            <person name="Okamoto M."/>
            <person name="Ono N."/>
            <person name="Saji S."/>
            <person name="Sakaguchi M."/>
            <person name="Sakai K."/>
            <person name="Shibata M."/>
            <person name="Shimokawa T."/>
            <person name="Song J."/>
            <person name="Takazaki Y."/>
            <person name="Terasawa K."/>
            <person name="Tsugane M."/>
            <person name="Tsuji K."/>
            <person name="Ueda S."/>
            <person name="Waki K."/>
            <person name="Yamagata H."/>
            <person name="Yamamoto M."/>
            <person name="Yamamoto S."/>
            <person name="Yamane H."/>
            <person name="Yoshiki S."/>
            <person name="Yoshihara R."/>
            <person name="Yukawa K."/>
            <person name="Zhong H."/>
            <person name="Yano M."/>
            <person name="Yuan Q."/>
            <person name="Ouyang S."/>
            <person name="Liu J."/>
            <person name="Jones K.M."/>
            <person name="Gansberger K."/>
            <person name="Moffat K."/>
            <person name="Hill J."/>
            <person name="Bera J."/>
            <person name="Fadrosh D."/>
            <person name="Jin S."/>
            <person name="Johri S."/>
            <person name="Kim M."/>
            <person name="Overton L."/>
            <person name="Reardon M."/>
            <person name="Tsitrin T."/>
            <person name="Vuong H."/>
            <person name="Weaver B."/>
            <person name="Ciecko A."/>
            <person name="Tallon L."/>
            <person name="Jackson J."/>
            <person name="Pai G."/>
            <person name="Aken S.V."/>
            <person name="Utterback T."/>
            <person name="Reidmuller S."/>
            <person name="Feldblyum T."/>
            <person name="Hsiao J."/>
            <person name="Zismann V."/>
            <person name="Iobst S."/>
            <person name="de Vazeille A.R."/>
            <person name="Buell C.R."/>
            <person name="Ying K."/>
            <person name="Li Y."/>
            <person name="Lu T."/>
            <person name="Huang Y."/>
            <person name="Zhao Q."/>
            <person name="Feng Q."/>
            <person name="Zhang L."/>
            <person name="Zhu J."/>
            <person name="Weng Q."/>
            <person name="Mu J."/>
            <person name="Lu Y."/>
            <person name="Fan D."/>
            <person name="Liu Y."/>
            <person name="Guan J."/>
            <person name="Zhang Y."/>
            <person name="Yu S."/>
            <person name="Liu X."/>
            <person name="Zhang Y."/>
            <person name="Hong G."/>
            <person name="Han B."/>
            <person name="Choisne N."/>
            <person name="Demange N."/>
            <person name="Orjeda G."/>
            <person name="Samain S."/>
            <person name="Cattolico L."/>
            <person name="Pelletier E."/>
            <person name="Couloux A."/>
            <person name="Segurens B."/>
            <person name="Wincker P."/>
            <person name="D'Hont A."/>
            <person name="Scarpelli C."/>
            <person name="Weissenbach J."/>
            <person name="Salanoubat M."/>
            <person name="Quetier F."/>
            <person name="Yu Y."/>
            <person name="Kim H.R."/>
            <person name="Rambo T."/>
            <person name="Currie J."/>
            <person name="Collura K."/>
            <person name="Luo M."/>
            <person name="Yang T."/>
            <person name="Ammiraju J.S.S."/>
            <person name="Engler F."/>
            <person name="Soderlund C."/>
            <person name="Wing R.A."/>
            <person name="Palmer L.E."/>
            <person name="de la Bastide M."/>
            <person name="Spiegel L."/>
            <person name="Nascimento L."/>
            <person name="Zutavern T."/>
            <person name="O'Shaughnessy A."/>
            <person name="Dike S."/>
            <person name="Dedhia N."/>
            <person name="Preston R."/>
            <person name="Balija V."/>
            <person name="McCombie W.R."/>
            <person name="Chow T."/>
            <person name="Chen H."/>
            <person name="Chung M."/>
            <person name="Chen C."/>
            <person name="Shaw J."/>
            <person name="Wu H."/>
            <person name="Hsiao K."/>
            <person name="Chao Y."/>
            <person name="Chu M."/>
            <person name="Cheng C."/>
            <person name="Hour A."/>
            <person name="Lee P."/>
            <person name="Lin S."/>
            <person name="Lin Y."/>
            <person name="Liou J."/>
            <person name="Liu S."/>
            <person name="Hsing Y."/>
            <person name="Raghuvanshi S."/>
            <person name="Mohanty A."/>
            <person name="Bharti A.K."/>
            <person name="Gaur A."/>
            <person name="Gupta V."/>
            <person name="Kumar D."/>
            <person name="Ravi V."/>
            <person name="Vij S."/>
            <person name="Kapur A."/>
            <person name="Khurana P."/>
            <person name="Khurana P."/>
            <person name="Khurana J.P."/>
            <person name="Tyagi A.K."/>
            <person name="Gaikwad K."/>
            <person name="Singh A."/>
            <person name="Dalal V."/>
            <person name="Srivastava S."/>
            <person name="Dixit A."/>
            <person name="Pal A.K."/>
            <person name="Ghazi I.A."/>
            <person name="Yadav M."/>
            <person name="Pandit A."/>
            <person name="Bhargava A."/>
            <person name="Sureshbabu K."/>
            <person name="Batra K."/>
            <person name="Sharma T.R."/>
            <person name="Mohapatra T."/>
            <person name="Singh N.K."/>
            <person name="Messing J."/>
            <person name="Nelson A.B."/>
            <person name="Fuks G."/>
            <person name="Kavchok S."/>
            <person name="Keizer G."/>
            <person name="Linton E."/>
            <person name="Llaca V."/>
            <person name="Song R."/>
            <person name="Tanyolac B."/>
            <person name="Young S."/>
            <person name="Ho-Il K."/>
            <person name="Hahn J.H."/>
            <person name="Sangsakoo G."/>
            <person name="Vanavichit A."/>
            <person name="de Mattos Luiz.A.T."/>
            <person name="Zimmer P.D."/>
            <person name="Malone G."/>
            <person name="Dellagostin O."/>
            <person name="de Oliveira A.C."/>
            <person name="Bevan M."/>
            <person name="Bancroft I."/>
            <person name="Minx P."/>
            <person name="Cordum H."/>
            <person name="Wilson R."/>
            <person name="Cheng Z."/>
            <person name="Jin W."/>
            <person name="Jiang J."/>
            <person name="Leong S.A."/>
            <person name="Iwama H."/>
            <person name="Gojobori T."/>
            <person name="Itoh T."/>
            <person name="Niimura Y."/>
            <person name="Fujii Y."/>
            <person name="Habara T."/>
            <person name="Sakai H."/>
            <person name="Sato Y."/>
            <person name="Wilson G."/>
            <person name="Kumar K."/>
            <person name="McCouch S."/>
            <person name="Juretic N."/>
            <person name="Hoen D."/>
            <person name="Wright S."/>
            <person name="Bruskiewich R."/>
            <person name="Bureau T."/>
            <person name="Miyao A."/>
            <person name="Hirochika H."/>
            <person name="Nishikawa T."/>
            <person name="Kadowaki K."/>
            <person name="Sugiura M."/>
            <person name="Burr B."/>
            <person name="Sasaki T."/>
        </authorList>
    </citation>
    <scope>NUCLEOTIDE SEQUENCE [LARGE SCALE GENOMIC DNA]</scope>
    <source>
        <strain evidence="3">cv. Nipponbare</strain>
    </source>
</reference>
<dbReference type="EMBL" id="AP014957">
    <property type="protein sequence ID" value="BAS74120.1"/>
    <property type="molecule type" value="Genomic_DNA"/>
</dbReference>
<accession>A0A0P0V7M7</accession>
<dbReference type="InParanoid" id="A0A0P0V7M7"/>
<dbReference type="PaxDb" id="39947-A0A0P0V7M7"/>
<dbReference type="AlphaFoldDB" id="A0A0P0V7M7"/>
<evidence type="ECO:0000313" key="2">
    <source>
        <dbReference type="EMBL" id="BAS74120.1"/>
    </source>
</evidence>
<feature type="non-terminal residue" evidence="2">
    <location>
        <position position="1"/>
    </location>
</feature>
<organism evidence="2 3">
    <name type="scientific">Oryza sativa subsp. japonica</name>
    <name type="common">Rice</name>
    <dbReference type="NCBI Taxonomy" id="39947"/>
    <lineage>
        <taxon>Eukaryota</taxon>
        <taxon>Viridiplantae</taxon>
        <taxon>Streptophyta</taxon>
        <taxon>Embryophyta</taxon>
        <taxon>Tracheophyta</taxon>
        <taxon>Spermatophyta</taxon>
        <taxon>Magnoliopsida</taxon>
        <taxon>Liliopsida</taxon>
        <taxon>Poales</taxon>
        <taxon>Poaceae</taxon>
        <taxon>BOP clade</taxon>
        <taxon>Oryzoideae</taxon>
        <taxon>Oryzeae</taxon>
        <taxon>Oryzinae</taxon>
        <taxon>Oryza</taxon>
        <taxon>Oryza sativa</taxon>
    </lineage>
</organism>
<feature type="region of interest" description="Disordered" evidence="1">
    <location>
        <begin position="1"/>
        <end position="70"/>
    </location>
</feature>